<organism evidence="1 2">
    <name type="scientific">Puccinia sorghi</name>
    <dbReference type="NCBI Taxonomy" id="27349"/>
    <lineage>
        <taxon>Eukaryota</taxon>
        <taxon>Fungi</taxon>
        <taxon>Dikarya</taxon>
        <taxon>Basidiomycota</taxon>
        <taxon>Pucciniomycotina</taxon>
        <taxon>Pucciniomycetes</taxon>
        <taxon>Pucciniales</taxon>
        <taxon>Pucciniaceae</taxon>
        <taxon>Puccinia</taxon>
    </lineage>
</organism>
<dbReference type="Proteomes" id="UP000037035">
    <property type="component" value="Unassembled WGS sequence"/>
</dbReference>
<comment type="caution">
    <text evidence="1">The sequence shown here is derived from an EMBL/GenBank/DDBJ whole genome shotgun (WGS) entry which is preliminary data.</text>
</comment>
<dbReference type="AlphaFoldDB" id="A0A0L6VN80"/>
<dbReference type="EMBL" id="LAVV01003421">
    <property type="protein sequence ID" value="KNZ62154.1"/>
    <property type="molecule type" value="Genomic_DNA"/>
</dbReference>
<evidence type="ECO:0008006" key="3">
    <source>
        <dbReference type="Google" id="ProtNLM"/>
    </source>
</evidence>
<reference evidence="1 2" key="1">
    <citation type="submission" date="2015-08" db="EMBL/GenBank/DDBJ databases">
        <title>Next Generation Sequencing and Analysis of the Genome of Puccinia sorghi L Schw, the Causal Agent of Maize Common Rust.</title>
        <authorList>
            <person name="Rochi L."/>
            <person name="Burguener G."/>
            <person name="Darino M."/>
            <person name="Turjanski A."/>
            <person name="Kreff E."/>
            <person name="Dieguez M.J."/>
            <person name="Sacco F."/>
        </authorList>
    </citation>
    <scope>NUCLEOTIDE SEQUENCE [LARGE SCALE GENOMIC DNA]</scope>
    <source>
        <strain evidence="1 2">RO10H11247</strain>
    </source>
</reference>
<evidence type="ECO:0000313" key="1">
    <source>
        <dbReference type="EMBL" id="KNZ62154.1"/>
    </source>
</evidence>
<evidence type="ECO:0000313" key="2">
    <source>
        <dbReference type="Proteomes" id="UP000037035"/>
    </source>
</evidence>
<gene>
    <name evidence="1" type="ORF">VP01_1307g3</name>
</gene>
<protein>
    <recommendedName>
        <fullName evidence="3">DDE Tnp4 domain-containing protein</fullName>
    </recommendedName>
</protein>
<dbReference type="VEuPathDB" id="FungiDB:VP01_1307g3"/>
<proteinExistence type="predicted"/>
<keyword evidence="2" id="KW-1185">Reference proteome</keyword>
<sequence length="101" mass="11361">MQPYTSANIVVEKAFGRLKNCFSLPLHFQNASLGLASNNEFDCMILDNLLNQNGSLLLQCLDASDRSSQLVRNGTDVVISMINKSKIICDIRHYLRAKWKS</sequence>
<feature type="non-terminal residue" evidence="1">
    <location>
        <position position="101"/>
    </location>
</feature>
<name>A0A0L6VN80_9BASI</name>
<accession>A0A0L6VN80</accession>
<dbReference type="OrthoDB" id="3233403at2759"/>